<dbReference type="OrthoDB" id="9389418at2759"/>
<gene>
    <name evidence="6" type="primary">Tmem54_0</name>
    <name evidence="6" type="ORF">UROIND_R15745</name>
</gene>
<comment type="caution">
    <text evidence="6">The sequence shown here is derived from an EMBL/GenBank/DDBJ whole genome shotgun (WGS) entry which is preliminary data.</text>
</comment>
<evidence type="ECO:0000256" key="4">
    <source>
        <dbReference type="ARBA" id="ARBA00022989"/>
    </source>
</evidence>
<evidence type="ECO:0000256" key="1">
    <source>
        <dbReference type="ARBA" id="ARBA00004141"/>
    </source>
</evidence>
<dbReference type="Pfam" id="PF12304">
    <property type="entry name" value="BCLP"/>
    <property type="match status" value="1"/>
</dbReference>
<keyword evidence="7" id="KW-1185">Reference proteome</keyword>
<feature type="non-terminal residue" evidence="6">
    <location>
        <position position="61"/>
    </location>
</feature>
<comment type="subcellular location">
    <subcellularLocation>
        <location evidence="1">Membrane</location>
        <topology evidence="1">Multi-pass membrane protein</topology>
    </subcellularLocation>
</comment>
<keyword evidence="4" id="KW-1133">Transmembrane helix</keyword>
<feature type="non-terminal residue" evidence="6">
    <location>
        <position position="1"/>
    </location>
</feature>
<organism evidence="6 7">
    <name type="scientific">Urocolius indicus</name>
    <name type="common">Red-faced mousebird</name>
    <name type="synonym">Colius indicus</name>
    <dbReference type="NCBI Taxonomy" id="458196"/>
    <lineage>
        <taxon>Eukaryota</taxon>
        <taxon>Metazoa</taxon>
        <taxon>Chordata</taxon>
        <taxon>Craniata</taxon>
        <taxon>Vertebrata</taxon>
        <taxon>Euteleostomi</taxon>
        <taxon>Archelosauria</taxon>
        <taxon>Archosauria</taxon>
        <taxon>Dinosauria</taxon>
        <taxon>Saurischia</taxon>
        <taxon>Theropoda</taxon>
        <taxon>Coelurosauria</taxon>
        <taxon>Aves</taxon>
        <taxon>Neognathae</taxon>
        <taxon>Neoaves</taxon>
        <taxon>Telluraves</taxon>
        <taxon>Coraciimorphae</taxon>
        <taxon>Coliiformes</taxon>
        <taxon>Coliidae</taxon>
        <taxon>Urocolius</taxon>
    </lineage>
</organism>
<evidence type="ECO:0000313" key="7">
    <source>
        <dbReference type="Proteomes" id="UP000654395"/>
    </source>
</evidence>
<name>A0A852L825_UROIN</name>
<evidence type="ECO:0000313" key="6">
    <source>
        <dbReference type="EMBL" id="NXX85110.1"/>
    </source>
</evidence>
<evidence type="ECO:0000256" key="2">
    <source>
        <dbReference type="ARBA" id="ARBA00011030"/>
    </source>
</evidence>
<evidence type="ECO:0000256" key="3">
    <source>
        <dbReference type="ARBA" id="ARBA00022692"/>
    </source>
</evidence>
<evidence type="ECO:0000256" key="5">
    <source>
        <dbReference type="ARBA" id="ARBA00023136"/>
    </source>
</evidence>
<dbReference type="Proteomes" id="UP000654395">
    <property type="component" value="Unassembled WGS sequence"/>
</dbReference>
<protein>
    <submittedName>
        <fullName evidence="6">TMM54 protein</fullName>
    </submittedName>
</protein>
<sequence>SPLLQKWMLFALSSSSSLCCVCCLLALAVSMGLMLGSQGRVLLAHCTDSRQCPFDPTRVYV</sequence>
<accession>A0A852L825</accession>
<reference evidence="6" key="1">
    <citation type="submission" date="2020-02" db="EMBL/GenBank/DDBJ databases">
        <title>Bird 10,000 Genomes (B10K) Project - Family phase.</title>
        <authorList>
            <person name="Zhang G."/>
        </authorList>
    </citation>
    <scope>NUCLEOTIDE SEQUENCE</scope>
    <source>
        <strain evidence="6">B10K-DU-030-59</strain>
    </source>
</reference>
<dbReference type="EMBL" id="WBNH01010859">
    <property type="protein sequence ID" value="NXX85110.1"/>
    <property type="molecule type" value="Genomic_DNA"/>
</dbReference>
<proteinExistence type="inferred from homology"/>
<keyword evidence="5" id="KW-0472">Membrane</keyword>
<keyword evidence="3" id="KW-0812">Transmembrane</keyword>
<comment type="similarity">
    <text evidence="2">Belongs to the TMEM54 family.</text>
</comment>
<dbReference type="AlphaFoldDB" id="A0A852L825"/>
<dbReference type="GO" id="GO:0016020">
    <property type="term" value="C:membrane"/>
    <property type="evidence" value="ECO:0007669"/>
    <property type="project" value="UniProtKB-SubCell"/>
</dbReference>
<dbReference type="InterPro" id="IPR020977">
    <property type="entry name" value="Beta-casein-like"/>
</dbReference>